<reference evidence="11" key="1">
    <citation type="journal article" date="2020" name="PLoS Negl. Trop. Dis.">
        <title>High-quality nuclear genome for Sarcoptes scabiei-A critical resource for a neglected parasite.</title>
        <authorList>
            <person name="Korhonen P.K."/>
            <person name="Gasser R.B."/>
            <person name="Ma G."/>
            <person name="Wang T."/>
            <person name="Stroehlein A.J."/>
            <person name="Young N.D."/>
            <person name="Ang C.S."/>
            <person name="Fernando D.D."/>
            <person name="Lu H.C."/>
            <person name="Taylor S."/>
            <person name="Reynolds S.L."/>
            <person name="Mofiz E."/>
            <person name="Najaraj S.H."/>
            <person name="Gowda H."/>
            <person name="Madugundu A."/>
            <person name="Renuse S."/>
            <person name="Holt D."/>
            <person name="Pandey A."/>
            <person name="Papenfuss A.T."/>
            <person name="Fischer K."/>
        </authorList>
    </citation>
    <scope>NUCLEOTIDE SEQUENCE [LARGE SCALE GENOMIC DNA]</scope>
</reference>
<evidence type="ECO:0000256" key="1">
    <source>
        <dbReference type="ARBA" id="ARBA00004141"/>
    </source>
</evidence>
<dbReference type="InterPro" id="IPR002259">
    <property type="entry name" value="Eqnu_transpt"/>
</dbReference>
<proteinExistence type="inferred from homology"/>
<protein>
    <submittedName>
        <fullName evidence="9">Equilibrative nucleoside transporter 3</fullName>
    </submittedName>
</protein>
<name>A0A834RF45_SARSC</name>
<evidence type="ECO:0000313" key="9">
    <source>
        <dbReference type="EMBL" id="KAF7495446.1"/>
    </source>
</evidence>
<evidence type="ECO:0000256" key="7">
    <source>
        <dbReference type="SAM" id="MobiDB-lite"/>
    </source>
</evidence>
<evidence type="ECO:0000256" key="6">
    <source>
        <dbReference type="ARBA" id="ARBA00023136"/>
    </source>
</evidence>
<feature type="transmembrane region" description="Helical" evidence="8">
    <location>
        <begin position="442"/>
        <end position="463"/>
    </location>
</feature>
<evidence type="ECO:0000256" key="4">
    <source>
        <dbReference type="ARBA" id="ARBA00022692"/>
    </source>
</evidence>
<evidence type="ECO:0000256" key="3">
    <source>
        <dbReference type="ARBA" id="ARBA00022448"/>
    </source>
</evidence>
<dbReference type="Proteomes" id="UP000070412">
    <property type="component" value="Unassembled WGS sequence"/>
</dbReference>
<dbReference type="OMA" id="WVYWGIA"/>
<evidence type="ECO:0000256" key="8">
    <source>
        <dbReference type="SAM" id="Phobius"/>
    </source>
</evidence>
<dbReference type="PANTHER" id="PTHR10332">
    <property type="entry name" value="EQUILIBRATIVE NUCLEOSIDE TRANSPORTER"/>
    <property type="match status" value="1"/>
</dbReference>
<evidence type="ECO:0000256" key="2">
    <source>
        <dbReference type="ARBA" id="ARBA00007965"/>
    </source>
</evidence>
<comment type="subcellular location">
    <subcellularLocation>
        <location evidence="1">Membrane</location>
        <topology evidence="1">Multi-pass membrane protein</topology>
    </subcellularLocation>
</comment>
<dbReference type="PIRSF" id="PIRSF016379">
    <property type="entry name" value="ENT"/>
    <property type="match status" value="1"/>
</dbReference>
<feature type="transmembrane region" description="Helical" evidence="8">
    <location>
        <begin position="409"/>
        <end position="430"/>
    </location>
</feature>
<dbReference type="OrthoDB" id="1856718at2759"/>
<reference evidence="9" key="2">
    <citation type="submission" date="2020-01" db="EMBL/GenBank/DDBJ databases">
        <authorList>
            <person name="Korhonen P.K.K."/>
            <person name="Guangxu M.G."/>
            <person name="Wang T.W."/>
            <person name="Stroehlein A.J.S."/>
            <person name="Young N.D."/>
            <person name="Ang C.-S.A."/>
            <person name="Fernando D.W.F."/>
            <person name="Lu H.L."/>
            <person name="Taylor S.T."/>
            <person name="Ehtesham M.E.M."/>
            <person name="Najaraj S.H.N."/>
            <person name="Harsha G.H.G."/>
            <person name="Madugundu A.M."/>
            <person name="Renuse S.R."/>
            <person name="Holt D.H."/>
            <person name="Pandey A.P."/>
            <person name="Papenfuss A.P."/>
            <person name="Gasser R.B.G."/>
            <person name="Fischer K.F."/>
        </authorList>
    </citation>
    <scope>NUCLEOTIDE SEQUENCE</scope>
    <source>
        <strain evidence="9">SSS_KF_BRIS2020</strain>
    </source>
</reference>
<dbReference type="PANTHER" id="PTHR10332:SF80">
    <property type="entry name" value="EQUILIBRATIVE NUCLEOSIDE TRANSPORTER 2, ISOFORM A"/>
    <property type="match status" value="1"/>
</dbReference>
<feature type="transmembrane region" description="Helical" evidence="8">
    <location>
        <begin position="210"/>
        <end position="228"/>
    </location>
</feature>
<dbReference type="SUPFAM" id="SSF103473">
    <property type="entry name" value="MFS general substrate transporter"/>
    <property type="match status" value="1"/>
</dbReference>
<feature type="transmembrane region" description="Helical" evidence="8">
    <location>
        <begin position="475"/>
        <end position="500"/>
    </location>
</feature>
<dbReference type="AlphaFoldDB" id="A0A834RF45"/>
<feature type="transmembrane region" description="Helical" evidence="8">
    <location>
        <begin position="512"/>
        <end position="539"/>
    </location>
</feature>
<evidence type="ECO:0000313" key="10">
    <source>
        <dbReference type="EnsemblMetazoa" id="KAF7495446.1"/>
    </source>
</evidence>
<organism evidence="9">
    <name type="scientific">Sarcoptes scabiei</name>
    <name type="common">Itch mite</name>
    <name type="synonym">Acarus scabiei</name>
    <dbReference type="NCBI Taxonomy" id="52283"/>
    <lineage>
        <taxon>Eukaryota</taxon>
        <taxon>Metazoa</taxon>
        <taxon>Ecdysozoa</taxon>
        <taxon>Arthropoda</taxon>
        <taxon>Chelicerata</taxon>
        <taxon>Arachnida</taxon>
        <taxon>Acari</taxon>
        <taxon>Acariformes</taxon>
        <taxon>Sarcoptiformes</taxon>
        <taxon>Astigmata</taxon>
        <taxon>Psoroptidia</taxon>
        <taxon>Sarcoptoidea</taxon>
        <taxon>Sarcoptidae</taxon>
        <taxon>Sarcoptinae</taxon>
        <taxon>Sarcoptes</taxon>
    </lineage>
</organism>
<evidence type="ECO:0000313" key="11">
    <source>
        <dbReference type="Proteomes" id="UP000070412"/>
    </source>
</evidence>
<accession>A0A834RF45</accession>
<comment type="similarity">
    <text evidence="2">Belongs to the SLC29A/ENT transporter (TC 2.A.57) family.</text>
</comment>
<keyword evidence="4 8" id="KW-0812">Transmembrane</keyword>
<dbReference type="GO" id="GO:0005337">
    <property type="term" value="F:nucleoside transmembrane transporter activity"/>
    <property type="evidence" value="ECO:0007669"/>
    <property type="project" value="InterPro"/>
</dbReference>
<dbReference type="PRINTS" id="PR01130">
    <property type="entry name" value="DERENTRNSPRT"/>
</dbReference>
<dbReference type="Pfam" id="PF01733">
    <property type="entry name" value="Nucleoside_tran"/>
    <property type="match status" value="1"/>
</dbReference>
<keyword evidence="3" id="KW-0813">Transport</keyword>
<sequence length="541" mass="62110">MKNNLSQLDSYGNEILDQNKIELEPREEAELTGKLEMRIENEDETSNDNSSSPITHLLIDEPNTGRRIQITKNQEKRPIDREEMLICTNTEPKDRFHIVYIILIIHGIAILMPWNMFINATEYFTDHKLTLQLKNGTQIESKYKEYFLSNVGIAAQIPNVLFNVLNIFFHLGETHSTEGYTHRVLGSIIIELIFMILTVILAIIDTSEWITLFFYLTMLTVIILNIVNGIYQNSVYGFSSRLPMKYTNAIVTGSNVCGTFTALMNIITIWLSPNKRIAAIYFFASSILILFFAFVTFFMLKKNHYYRYHWNQSLYNKSLTNGDTGKISTSIDTDPIKSEDLIFTSSSSLNDGKGQSKRPPYLYVFKFVWKQCLNVFLVFFITLSTFPVIQSGIKPIDPEFFGSIEKTQTYYIAVCCFLIFNACAMFGSIAPNFIIFPGPEKLWIPVISRFLFIPFFMLCNYVPDRRQWPVWIQSDFLYVFGGILMGFSSGYYSSLSMMYAPKSVPNQKYAGVAAMMAAASLVSGIFFGINFSYFLAWLIRQ</sequence>
<gene>
    <name evidence="9" type="ORF">SSS_6802</name>
</gene>
<keyword evidence="6 8" id="KW-0472">Membrane</keyword>
<feature type="transmembrane region" description="Helical" evidence="8">
    <location>
        <begin position="98"/>
        <end position="118"/>
    </location>
</feature>
<keyword evidence="11" id="KW-1185">Reference proteome</keyword>
<feature type="transmembrane region" description="Helical" evidence="8">
    <location>
        <begin position="184"/>
        <end position="204"/>
    </location>
</feature>
<dbReference type="GO" id="GO:0005886">
    <property type="term" value="C:plasma membrane"/>
    <property type="evidence" value="ECO:0007669"/>
    <property type="project" value="TreeGrafter"/>
</dbReference>
<dbReference type="EMBL" id="WVUK01000048">
    <property type="protein sequence ID" value="KAF7495446.1"/>
    <property type="molecule type" value="Genomic_DNA"/>
</dbReference>
<keyword evidence="5 8" id="KW-1133">Transmembrane helix</keyword>
<dbReference type="InterPro" id="IPR036259">
    <property type="entry name" value="MFS_trans_sf"/>
</dbReference>
<dbReference type="EnsemblMetazoa" id="SSS_6802s_mrna">
    <property type="protein sequence ID" value="KAF7495446.1"/>
    <property type="gene ID" value="SSS_6802"/>
</dbReference>
<feature type="transmembrane region" description="Helical" evidence="8">
    <location>
        <begin position="249"/>
        <end position="271"/>
    </location>
</feature>
<reference evidence="10" key="3">
    <citation type="submission" date="2022-06" db="UniProtKB">
        <authorList>
            <consortium name="EnsemblMetazoa"/>
        </authorList>
    </citation>
    <scope>IDENTIFICATION</scope>
</reference>
<feature type="transmembrane region" description="Helical" evidence="8">
    <location>
        <begin position="277"/>
        <end position="300"/>
    </location>
</feature>
<feature type="region of interest" description="Disordered" evidence="7">
    <location>
        <begin position="22"/>
        <end position="58"/>
    </location>
</feature>
<evidence type="ECO:0000256" key="5">
    <source>
        <dbReference type="ARBA" id="ARBA00022989"/>
    </source>
</evidence>
<feature type="transmembrane region" description="Helical" evidence="8">
    <location>
        <begin position="153"/>
        <end position="172"/>
    </location>
</feature>
<feature type="compositionally biased region" description="Basic and acidic residues" evidence="7">
    <location>
        <begin position="22"/>
        <end position="40"/>
    </location>
</feature>